<evidence type="ECO:0000313" key="1">
    <source>
        <dbReference type="EMBL" id="TQF01697.1"/>
    </source>
</evidence>
<dbReference type="RefSeq" id="WP_141632426.1">
    <property type="nucleotide sequence ID" value="NZ_VIGB01000003.1"/>
</dbReference>
<dbReference type="Gene3D" id="1.10.10.1150">
    <property type="entry name" value="Coenzyme PQQ synthesis protein D (PqqD)"/>
    <property type="match status" value="1"/>
</dbReference>
<comment type="caution">
    <text evidence="1">The sequence shown here is derived from an EMBL/GenBank/DDBJ whole genome shotgun (WGS) entry which is preliminary data.</text>
</comment>
<proteinExistence type="predicted"/>
<dbReference type="Pfam" id="PF05402">
    <property type="entry name" value="PqqD"/>
    <property type="match status" value="1"/>
</dbReference>
<sequence length="111" mass="11228">MGEWCGQADGWVGRGALAHPVGWRLGVGVRLGRDEARGLPTLLLSEGALPLNETAAAVLRLCDGSRGAADITAALLAEHHSVAGEQVLAFLSGLAEQGLIEGTCLGPGGSC</sequence>
<accession>A0A540VYA2</accession>
<dbReference type="InterPro" id="IPR041881">
    <property type="entry name" value="PqqD_sf"/>
</dbReference>
<dbReference type="InterPro" id="IPR008792">
    <property type="entry name" value="PQQD"/>
</dbReference>
<keyword evidence="2" id="KW-1185">Reference proteome</keyword>
<dbReference type="AlphaFoldDB" id="A0A540VYA2"/>
<dbReference type="EMBL" id="VIGB01000003">
    <property type="protein sequence ID" value="TQF01697.1"/>
    <property type="molecule type" value="Genomic_DNA"/>
</dbReference>
<dbReference type="OrthoDB" id="7995890at2"/>
<dbReference type="Proteomes" id="UP000319103">
    <property type="component" value="Unassembled WGS sequence"/>
</dbReference>
<reference evidence="1 2" key="1">
    <citation type="submission" date="2019-06" db="EMBL/GenBank/DDBJ databases">
        <title>Description of Kitasatospora acidophila sp. nov. isolated from pine grove soil, and reclassification of Streptomyces novaecaesareae to Kitasatospora novaeceasareae comb. nov.</title>
        <authorList>
            <person name="Kim M.J."/>
        </authorList>
    </citation>
    <scope>NUCLEOTIDE SEQUENCE [LARGE SCALE GENOMIC DNA]</scope>
    <source>
        <strain evidence="1 2">MMS16-CNU292</strain>
    </source>
</reference>
<evidence type="ECO:0000313" key="2">
    <source>
        <dbReference type="Proteomes" id="UP000319103"/>
    </source>
</evidence>
<organism evidence="1 2">
    <name type="scientific">Kitasatospora acidiphila</name>
    <dbReference type="NCBI Taxonomy" id="2567942"/>
    <lineage>
        <taxon>Bacteria</taxon>
        <taxon>Bacillati</taxon>
        <taxon>Actinomycetota</taxon>
        <taxon>Actinomycetes</taxon>
        <taxon>Kitasatosporales</taxon>
        <taxon>Streptomycetaceae</taxon>
        <taxon>Kitasatospora</taxon>
    </lineage>
</organism>
<protein>
    <submittedName>
        <fullName evidence="1">PqqD family peptide modification chaperone</fullName>
    </submittedName>
</protein>
<gene>
    <name evidence="1" type="ORF">E6W39_04840</name>
</gene>
<name>A0A540VYA2_9ACTN</name>